<evidence type="ECO:0000313" key="1">
    <source>
        <dbReference type="EMBL" id="KYN17714.1"/>
    </source>
</evidence>
<dbReference type="AlphaFoldDB" id="A0A195DYN0"/>
<proteinExistence type="predicted"/>
<dbReference type="Proteomes" id="UP000078492">
    <property type="component" value="Unassembled WGS sequence"/>
</dbReference>
<keyword evidence="2" id="KW-1185">Reference proteome</keyword>
<sequence>KINLHTAKQYNHGTCNCIFLKRSFFRVTSREEVVMQLALGRKTGSANHPTCLFPFFFFSFRLVIRRQVPGTVDARPLPYTIPRRTPRDNNVYH</sequence>
<accession>A0A195DYN0</accession>
<protein>
    <submittedName>
        <fullName evidence="1">Uncharacterized protein</fullName>
    </submittedName>
</protein>
<reference evidence="1 2" key="1">
    <citation type="submission" date="2015-09" db="EMBL/GenBank/DDBJ databases">
        <title>Trachymyrmex cornetzi WGS genome.</title>
        <authorList>
            <person name="Nygaard S."/>
            <person name="Hu H."/>
            <person name="Boomsma J."/>
            <person name="Zhang G."/>
        </authorList>
    </citation>
    <scope>NUCLEOTIDE SEQUENCE [LARGE SCALE GENOMIC DNA]</scope>
    <source>
        <strain evidence="1">Tcor2-1</strain>
        <tissue evidence="1">Whole body</tissue>
    </source>
</reference>
<organism evidence="1 2">
    <name type="scientific">Trachymyrmex cornetzi</name>
    <dbReference type="NCBI Taxonomy" id="471704"/>
    <lineage>
        <taxon>Eukaryota</taxon>
        <taxon>Metazoa</taxon>
        <taxon>Ecdysozoa</taxon>
        <taxon>Arthropoda</taxon>
        <taxon>Hexapoda</taxon>
        <taxon>Insecta</taxon>
        <taxon>Pterygota</taxon>
        <taxon>Neoptera</taxon>
        <taxon>Endopterygota</taxon>
        <taxon>Hymenoptera</taxon>
        <taxon>Apocrita</taxon>
        <taxon>Aculeata</taxon>
        <taxon>Formicoidea</taxon>
        <taxon>Formicidae</taxon>
        <taxon>Myrmicinae</taxon>
        <taxon>Trachymyrmex</taxon>
    </lineage>
</organism>
<feature type="non-terminal residue" evidence="1">
    <location>
        <position position="1"/>
    </location>
</feature>
<name>A0A195DYN0_9HYME</name>
<evidence type="ECO:0000313" key="2">
    <source>
        <dbReference type="Proteomes" id="UP000078492"/>
    </source>
</evidence>
<dbReference type="EMBL" id="KQ980107">
    <property type="protein sequence ID" value="KYN17714.1"/>
    <property type="molecule type" value="Genomic_DNA"/>
</dbReference>
<gene>
    <name evidence="1" type="ORF">ALC57_10083</name>
</gene>